<dbReference type="InterPro" id="IPR050108">
    <property type="entry name" value="CDK"/>
</dbReference>
<dbReference type="InterPro" id="IPR011009">
    <property type="entry name" value="Kinase-like_dom_sf"/>
</dbReference>
<dbReference type="Proteomes" id="UP001175228">
    <property type="component" value="Unassembled WGS sequence"/>
</dbReference>
<proteinExistence type="inferred from homology"/>
<keyword evidence="6" id="KW-1185">Reference proteome</keyword>
<comment type="caution">
    <text evidence="5">The sequence shown here is derived from an EMBL/GenBank/DDBJ whole genome shotgun (WGS) entry which is preliminary data.</text>
</comment>
<evidence type="ECO:0000313" key="6">
    <source>
        <dbReference type="Proteomes" id="UP001175228"/>
    </source>
</evidence>
<dbReference type="SUPFAM" id="SSF56112">
    <property type="entry name" value="Protein kinase-like (PK-like)"/>
    <property type="match status" value="1"/>
</dbReference>
<evidence type="ECO:0000256" key="2">
    <source>
        <dbReference type="ARBA" id="ARBA00022741"/>
    </source>
</evidence>
<evidence type="ECO:0000313" key="5">
    <source>
        <dbReference type="EMBL" id="KAK0501046.1"/>
    </source>
</evidence>
<dbReference type="PROSITE" id="PS00108">
    <property type="entry name" value="PROTEIN_KINASE_ST"/>
    <property type="match status" value="1"/>
</dbReference>
<dbReference type="InterPro" id="IPR008271">
    <property type="entry name" value="Ser/Thr_kinase_AS"/>
</dbReference>
<dbReference type="Gene3D" id="1.10.510.10">
    <property type="entry name" value="Transferase(Phosphotransferase) domain 1"/>
    <property type="match status" value="1"/>
</dbReference>
<dbReference type="PANTHER" id="PTHR24056">
    <property type="entry name" value="CELL DIVISION PROTEIN KINASE"/>
    <property type="match status" value="1"/>
</dbReference>
<name>A0AA39QEN9_9AGAR</name>
<dbReference type="Gene3D" id="3.30.200.20">
    <property type="entry name" value="Phosphorylase Kinase, domain 1"/>
    <property type="match status" value="1"/>
</dbReference>
<keyword evidence="5" id="KW-0808">Transferase</keyword>
<gene>
    <name evidence="5" type="ORF">EDD18DRAFT_1147170</name>
</gene>
<evidence type="ECO:0000256" key="1">
    <source>
        <dbReference type="ARBA" id="ARBA00006485"/>
    </source>
</evidence>
<accession>A0AA39QEN9</accession>
<protein>
    <submittedName>
        <fullName evidence="5">Kinase-like protein</fullName>
    </submittedName>
</protein>
<dbReference type="EMBL" id="JAUEPU010000007">
    <property type="protein sequence ID" value="KAK0501046.1"/>
    <property type="molecule type" value="Genomic_DNA"/>
</dbReference>
<keyword evidence="3" id="KW-0067">ATP-binding</keyword>
<comment type="similarity">
    <text evidence="1">Belongs to the protein kinase superfamily. CMGC Ser/Thr protein kinase family. CDC2/CDKX subfamily.</text>
</comment>
<reference evidence="5" key="1">
    <citation type="submission" date="2023-06" db="EMBL/GenBank/DDBJ databases">
        <authorList>
            <consortium name="Lawrence Berkeley National Laboratory"/>
            <person name="Ahrendt S."/>
            <person name="Sahu N."/>
            <person name="Indic B."/>
            <person name="Wong-Bajracharya J."/>
            <person name="Merenyi Z."/>
            <person name="Ke H.-M."/>
            <person name="Monk M."/>
            <person name="Kocsube S."/>
            <person name="Drula E."/>
            <person name="Lipzen A."/>
            <person name="Balint B."/>
            <person name="Henrissat B."/>
            <person name="Andreopoulos B."/>
            <person name="Martin F.M."/>
            <person name="Harder C.B."/>
            <person name="Rigling D."/>
            <person name="Ford K.L."/>
            <person name="Foster G.D."/>
            <person name="Pangilinan J."/>
            <person name="Papanicolaou A."/>
            <person name="Barry K."/>
            <person name="LaButti K."/>
            <person name="Viragh M."/>
            <person name="Koriabine M."/>
            <person name="Yan M."/>
            <person name="Riley R."/>
            <person name="Champramary S."/>
            <person name="Plett K.L."/>
            <person name="Tsai I.J."/>
            <person name="Slot J."/>
            <person name="Sipos G."/>
            <person name="Plett J."/>
            <person name="Nagy L.G."/>
            <person name="Grigoriev I.V."/>
        </authorList>
    </citation>
    <scope>NUCLEOTIDE SEQUENCE</scope>
    <source>
        <strain evidence="5">HWK02</strain>
    </source>
</reference>
<sequence>MILLFPTSSTMSSNGTDWDAFEFEGDSSDSHGEVIAVGIAATIYFAHEDGRRVAIKSSTSNRRFAKEPHDIEKEYRILSQLSHINIIPVLWSRDDPYEHTLEICMPFVPYSLENFLAVLTFTPSNTQYHTAISRSIIFQTLSALAYLHSSPHKIAHRDIKPSNILITASGCVQLIDFGVSHTPDSHPDDIWHEEPDRMYFEVSTGPYRAPELLFGARTYDPYAVDMWSLGCTFAEFFTPLLPEEEDKEDDYPPELRDANPTLIRKALFDGTRGEIGLAWSIFKILGTPTEDSWPTFDQLPDASRVQFIVVPPVPLESVLPHLPQDGTPHELDLLQSLFRYPPSARTTAPDALTHSCFANNILIPPEIQSASPNCIHQTKDGKTIGEVLQELFTNG</sequence>
<organism evidence="5 6">
    <name type="scientific">Armillaria luteobubalina</name>
    <dbReference type="NCBI Taxonomy" id="153913"/>
    <lineage>
        <taxon>Eukaryota</taxon>
        <taxon>Fungi</taxon>
        <taxon>Dikarya</taxon>
        <taxon>Basidiomycota</taxon>
        <taxon>Agaricomycotina</taxon>
        <taxon>Agaricomycetes</taxon>
        <taxon>Agaricomycetidae</taxon>
        <taxon>Agaricales</taxon>
        <taxon>Marasmiineae</taxon>
        <taxon>Physalacriaceae</taxon>
        <taxon>Armillaria</taxon>
    </lineage>
</organism>
<keyword evidence="2" id="KW-0547">Nucleotide-binding</keyword>
<feature type="non-terminal residue" evidence="5">
    <location>
        <position position="395"/>
    </location>
</feature>
<dbReference type="AlphaFoldDB" id="A0AA39QEN9"/>
<dbReference type="PROSITE" id="PS50011">
    <property type="entry name" value="PROTEIN_KINASE_DOM"/>
    <property type="match status" value="1"/>
</dbReference>
<dbReference type="Pfam" id="PF00069">
    <property type="entry name" value="Pkinase"/>
    <property type="match status" value="1"/>
</dbReference>
<dbReference type="SMART" id="SM00220">
    <property type="entry name" value="S_TKc"/>
    <property type="match status" value="1"/>
</dbReference>
<dbReference type="InterPro" id="IPR000719">
    <property type="entry name" value="Prot_kinase_dom"/>
</dbReference>
<feature type="domain" description="Protein kinase" evidence="4">
    <location>
        <begin position="29"/>
        <end position="357"/>
    </location>
</feature>
<evidence type="ECO:0000256" key="3">
    <source>
        <dbReference type="ARBA" id="ARBA00022840"/>
    </source>
</evidence>
<keyword evidence="5" id="KW-0418">Kinase</keyword>
<dbReference type="GO" id="GO:0005524">
    <property type="term" value="F:ATP binding"/>
    <property type="evidence" value="ECO:0007669"/>
    <property type="project" value="UniProtKB-KW"/>
</dbReference>
<evidence type="ECO:0000259" key="4">
    <source>
        <dbReference type="PROSITE" id="PS50011"/>
    </source>
</evidence>
<dbReference type="GO" id="GO:0004674">
    <property type="term" value="F:protein serine/threonine kinase activity"/>
    <property type="evidence" value="ECO:0007669"/>
    <property type="project" value="TreeGrafter"/>
</dbReference>
<dbReference type="GO" id="GO:0005634">
    <property type="term" value="C:nucleus"/>
    <property type="evidence" value="ECO:0007669"/>
    <property type="project" value="TreeGrafter"/>
</dbReference>